<sequence length="106" mass="10855">MGFKTVASMIFVAALLAGRIVHATPVPQIQLPGGGTTMCGGLHWTGPTTCAAGLICVRYNEYASFCQPADSPITRTLTGAPTIPVPAPTGIPLPPGIPIPPVIPRP</sequence>
<dbReference type="OrthoDB" id="2119228at2759"/>
<dbReference type="AlphaFoldDB" id="A8N4N1"/>
<name>A8N4N1_COPC7</name>
<keyword evidence="1 2" id="KW-0732">Signal</keyword>
<dbReference type="SUPFAM" id="SSF57180">
    <property type="entry name" value="Cellulose-binding domain"/>
    <property type="match status" value="1"/>
</dbReference>
<feature type="chain" id="PRO_5002724354" description="CBM1 domain-containing protein" evidence="2">
    <location>
        <begin position="24"/>
        <end position="106"/>
    </location>
</feature>
<protein>
    <recommendedName>
        <fullName evidence="3">CBM1 domain-containing protein</fullName>
    </recommendedName>
</protein>
<reference evidence="4 5" key="1">
    <citation type="journal article" date="2010" name="Proc. Natl. Acad. Sci. U.S.A.">
        <title>Insights into evolution of multicellular fungi from the assembled chromosomes of the mushroom Coprinopsis cinerea (Coprinus cinereus).</title>
        <authorList>
            <person name="Stajich J.E."/>
            <person name="Wilke S.K."/>
            <person name="Ahren D."/>
            <person name="Au C.H."/>
            <person name="Birren B.W."/>
            <person name="Borodovsky M."/>
            <person name="Burns C."/>
            <person name="Canback B."/>
            <person name="Casselton L.A."/>
            <person name="Cheng C.K."/>
            <person name="Deng J."/>
            <person name="Dietrich F.S."/>
            <person name="Fargo D.C."/>
            <person name="Farman M.L."/>
            <person name="Gathman A.C."/>
            <person name="Goldberg J."/>
            <person name="Guigo R."/>
            <person name="Hoegger P.J."/>
            <person name="Hooker J.B."/>
            <person name="Huggins A."/>
            <person name="James T.Y."/>
            <person name="Kamada T."/>
            <person name="Kilaru S."/>
            <person name="Kodira C."/>
            <person name="Kues U."/>
            <person name="Kupfer D."/>
            <person name="Kwan H.S."/>
            <person name="Lomsadze A."/>
            <person name="Li W."/>
            <person name="Lilly W.W."/>
            <person name="Ma L.J."/>
            <person name="Mackey A.J."/>
            <person name="Manning G."/>
            <person name="Martin F."/>
            <person name="Muraguchi H."/>
            <person name="Natvig D.O."/>
            <person name="Palmerini H."/>
            <person name="Ramesh M.A."/>
            <person name="Rehmeyer C.J."/>
            <person name="Roe B.A."/>
            <person name="Shenoy N."/>
            <person name="Stanke M."/>
            <person name="Ter-Hovhannisyan V."/>
            <person name="Tunlid A."/>
            <person name="Velagapudi R."/>
            <person name="Vision T.J."/>
            <person name="Zeng Q."/>
            <person name="Zolan M.E."/>
            <person name="Pukkila P.J."/>
        </authorList>
    </citation>
    <scope>NUCLEOTIDE SEQUENCE [LARGE SCALE GENOMIC DNA]</scope>
    <source>
        <strain evidence="5">Okayama-7 / 130 / ATCC MYA-4618 / FGSC 9003</strain>
    </source>
</reference>
<dbReference type="RefSeq" id="XP_001829800.1">
    <property type="nucleotide sequence ID" value="XM_001829748.2"/>
</dbReference>
<dbReference type="Proteomes" id="UP000001861">
    <property type="component" value="Unassembled WGS sequence"/>
</dbReference>
<evidence type="ECO:0000259" key="3">
    <source>
        <dbReference type="PROSITE" id="PS51164"/>
    </source>
</evidence>
<dbReference type="InterPro" id="IPR000254">
    <property type="entry name" value="CBD"/>
</dbReference>
<dbReference type="GeneID" id="6006237"/>
<organism evidence="4 5">
    <name type="scientific">Coprinopsis cinerea (strain Okayama-7 / 130 / ATCC MYA-4618 / FGSC 9003)</name>
    <name type="common">Inky cap fungus</name>
    <name type="synonym">Hormographiella aspergillata</name>
    <dbReference type="NCBI Taxonomy" id="240176"/>
    <lineage>
        <taxon>Eukaryota</taxon>
        <taxon>Fungi</taxon>
        <taxon>Dikarya</taxon>
        <taxon>Basidiomycota</taxon>
        <taxon>Agaricomycotina</taxon>
        <taxon>Agaricomycetes</taxon>
        <taxon>Agaricomycetidae</taxon>
        <taxon>Agaricales</taxon>
        <taxon>Agaricineae</taxon>
        <taxon>Psathyrellaceae</taxon>
        <taxon>Coprinopsis</taxon>
    </lineage>
</organism>
<comment type="caution">
    <text evidence="4">The sequence shown here is derived from an EMBL/GenBank/DDBJ whole genome shotgun (WGS) entry which is preliminary data.</text>
</comment>
<evidence type="ECO:0000313" key="4">
    <source>
        <dbReference type="EMBL" id="EAU92022.1"/>
    </source>
</evidence>
<dbReference type="GO" id="GO:0005576">
    <property type="term" value="C:extracellular region"/>
    <property type="evidence" value="ECO:0007669"/>
    <property type="project" value="InterPro"/>
</dbReference>
<dbReference type="EMBL" id="AACS02000003">
    <property type="protein sequence ID" value="EAU92022.1"/>
    <property type="molecule type" value="Genomic_DNA"/>
</dbReference>
<keyword evidence="5" id="KW-1185">Reference proteome</keyword>
<dbReference type="InParanoid" id="A8N4N1"/>
<evidence type="ECO:0000256" key="2">
    <source>
        <dbReference type="SAM" id="SignalP"/>
    </source>
</evidence>
<dbReference type="SMART" id="SM00236">
    <property type="entry name" value="fCBD"/>
    <property type="match status" value="1"/>
</dbReference>
<evidence type="ECO:0000313" key="5">
    <source>
        <dbReference type="Proteomes" id="UP000001861"/>
    </source>
</evidence>
<dbReference type="KEGG" id="cci:CC1G_06009"/>
<dbReference type="GO" id="GO:0005975">
    <property type="term" value="P:carbohydrate metabolic process"/>
    <property type="evidence" value="ECO:0007669"/>
    <property type="project" value="InterPro"/>
</dbReference>
<accession>A8N4N1</accession>
<evidence type="ECO:0000256" key="1">
    <source>
        <dbReference type="ARBA" id="ARBA00022729"/>
    </source>
</evidence>
<dbReference type="GO" id="GO:0030248">
    <property type="term" value="F:cellulose binding"/>
    <property type="evidence" value="ECO:0007669"/>
    <property type="project" value="InterPro"/>
</dbReference>
<gene>
    <name evidence="4" type="ORF">CC1G_06009</name>
</gene>
<proteinExistence type="predicted"/>
<dbReference type="PROSITE" id="PS51164">
    <property type="entry name" value="CBM1_2"/>
    <property type="match status" value="1"/>
</dbReference>
<feature type="signal peptide" evidence="2">
    <location>
        <begin position="1"/>
        <end position="23"/>
    </location>
</feature>
<dbReference type="VEuPathDB" id="FungiDB:CC1G_06009"/>
<dbReference type="InterPro" id="IPR035971">
    <property type="entry name" value="CBD_sf"/>
</dbReference>
<feature type="domain" description="CBM1" evidence="3">
    <location>
        <begin position="31"/>
        <end position="67"/>
    </location>
</feature>
<dbReference type="Pfam" id="PF00734">
    <property type="entry name" value="CBM_1"/>
    <property type="match status" value="1"/>
</dbReference>